<protein>
    <submittedName>
        <fullName evidence="7">Unannotated protein</fullName>
    </submittedName>
</protein>
<evidence type="ECO:0000256" key="3">
    <source>
        <dbReference type="ARBA" id="ARBA00022692"/>
    </source>
</evidence>
<evidence type="ECO:0000313" key="7">
    <source>
        <dbReference type="EMBL" id="CAB4564395.1"/>
    </source>
</evidence>
<dbReference type="EMBL" id="CAEZTQ010000011">
    <property type="protein sequence ID" value="CAB4564395.1"/>
    <property type="molecule type" value="Genomic_DNA"/>
</dbReference>
<keyword evidence="4 6" id="KW-1133">Transmembrane helix</keyword>
<keyword evidence="5 6" id="KW-0472">Membrane</keyword>
<evidence type="ECO:0000256" key="6">
    <source>
        <dbReference type="SAM" id="Phobius"/>
    </source>
</evidence>
<feature type="transmembrane region" description="Helical" evidence="6">
    <location>
        <begin position="194"/>
        <end position="218"/>
    </location>
</feature>
<proteinExistence type="predicted"/>
<evidence type="ECO:0000256" key="1">
    <source>
        <dbReference type="ARBA" id="ARBA00004651"/>
    </source>
</evidence>
<keyword evidence="2" id="KW-1003">Cell membrane</keyword>
<feature type="transmembrane region" description="Helical" evidence="6">
    <location>
        <begin position="55"/>
        <end position="71"/>
    </location>
</feature>
<organism evidence="7">
    <name type="scientific">freshwater metagenome</name>
    <dbReference type="NCBI Taxonomy" id="449393"/>
    <lineage>
        <taxon>unclassified sequences</taxon>
        <taxon>metagenomes</taxon>
        <taxon>ecological metagenomes</taxon>
    </lineage>
</organism>
<name>A0A6J6DN38_9ZZZZ</name>
<evidence type="ECO:0000256" key="4">
    <source>
        <dbReference type="ARBA" id="ARBA00022989"/>
    </source>
</evidence>
<feature type="transmembrane region" description="Helical" evidence="6">
    <location>
        <begin position="163"/>
        <end position="182"/>
    </location>
</feature>
<dbReference type="GO" id="GO:0005886">
    <property type="term" value="C:plasma membrane"/>
    <property type="evidence" value="ECO:0007669"/>
    <property type="project" value="UniProtKB-SubCell"/>
</dbReference>
<sequence length="314" mass="35166">MSPLGIIAEVNTNPWRFQAHPEVWLLVGGLVAAFIYAIKVVGPKVAPEGQVISKFQMRMFILMIALLWFASDWPMHDIAEEYLYSVHMVQHMILTYMVPPLALLAIPEWLFRILIGNGKTYRVVRALTLPVVGVVVYNLTLLLTHTPALVNKSAEGGPLHYSLHVLVVFTSLMFWTPVCGPIREWRMSDGAKMIYLFGTSLIPTIPAGWLTFAEGSVYDHYDHGVRVWGVSMLSDQQAAGGIMKLGGSIFMWIIIIGIYFRRFIGNFYAEQSYDKSREMPDEEIVGTQPPLTFEEVEAAFGRSKPAPESPSTSA</sequence>
<keyword evidence="3 6" id="KW-0812">Transmembrane</keyword>
<feature type="transmembrane region" description="Helical" evidence="6">
    <location>
        <begin position="123"/>
        <end position="143"/>
    </location>
</feature>
<dbReference type="Pfam" id="PF09678">
    <property type="entry name" value="Caa3_CtaG"/>
    <property type="match status" value="1"/>
</dbReference>
<dbReference type="InterPro" id="IPR019108">
    <property type="entry name" value="Caa3_assmbl_CtaG-rel"/>
</dbReference>
<feature type="transmembrane region" description="Helical" evidence="6">
    <location>
        <begin position="23"/>
        <end position="43"/>
    </location>
</feature>
<reference evidence="7" key="1">
    <citation type="submission" date="2020-05" db="EMBL/GenBank/DDBJ databases">
        <authorList>
            <person name="Chiriac C."/>
            <person name="Salcher M."/>
            <person name="Ghai R."/>
            <person name="Kavagutti S V."/>
        </authorList>
    </citation>
    <scope>NUCLEOTIDE SEQUENCE</scope>
</reference>
<comment type="subcellular location">
    <subcellularLocation>
        <location evidence="1">Cell membrane</location>
        <topology evidence="1">Multi-pass membrane protein</topology>
    </subcellularLocation>
</comment>
<gene>
    <name evidence="7" type="ORF">UFOPK1704_00115</name>
</gene>
<dbReference type="AlphaFoldDB" id="A0A6J6DN38"/>
<evidence type="ECO:0000256" key="5">
    <source>
        <dbReference type="ARBA" id="ARBA00023136"/>
    </source>
</evidence>
<evidence type="ECO:0000256" key="2">
    <source>
        <dbReference type="ARBA" id="ARBA00022475"/>
    </source>
</evidence>
<feature type="transmembrane region" description="Helical" evidence="6">
    <location>
        <begin position="91"/>
        <end position="111"/>
    </location>
</feature>
<feature type="transmembrane region" description="Helical" evidence="6">
    <location>
        <begin position="238"/>
        <end position="260"/>
    </location>
</feature>
<accession>A0A6J6DN38</accession>